<dbReference type="CDD" id="cd00063">
    <property type="entry name" value="FN3"/>
    <property type="match status" value="1"/>
</dbReference>
<accession>A0ABD1JHR0</accession>
<dbReference type="PANTHER" id="PTHR20859:SF87">
    <property type="entry name" value="CYTOKINE RECEPTOR FAMILY MEMBER B13-RELATED"/>
    <property type="match status" value="1"/>
</dbReference>
<evidence type="ECO:0000256" key="3">
    <source>
        <dbReference type="SAM" id="SignalP"/>
    </source>
</evidence>
<dbReference type="InterPro" id="IPR003961">
    <property type="entry name" value="FN3_dom"/>
</dbReference>
<keyword evidence="6" id="KW-1185">Reference proteome</keyword>
<keyword evidence="2" id="KW-1133">Transmembrane helix</keyword>
<evidence type="ECO:0000313" key="6">
    <source>
        <dbReference type="Proteomes" id="UP001591681"/>
    </source>
</evidence>
<dbReference type="InterPro" id="IPR050650">
    <property type="entry name" value="Type-II_Cytokine-TF_Rcpt"/>
</dbReference>
<keyword evidence="2" id="KW-0472">Membrane</keyword>
<dbReference type="PANTHER" id="PTHR20859">
    <property type="entry name" value="INTERFERON/INTERLEUKIN RECEPTOR"/>
    <property type="match status" value="1"/>
</dbReference>
<dbReference type="InterPro" id="IPR013783">
    <property type="entry name" value="Ig-like_fold"/>
</dbReference>
<proteinExistence type="predicted"/>
<feature type="compositionally biased region" description="Basic and acidic residues" evidence="1">
    <location>
        <begin position="288"/>
        <end position="299"/>
    </location>
</feature>
<evidence type="ECO:0000259" key="4">
    <source>
        <dbReference type="Pfam" id="PF01108"/>
    </source>
</evidence>
<keyword evidence="3" id="KW-0732">Signal</keyword>
<dbReference type="Gene3D" id="2.60.40.10">
    <property type="entry name" value="Immunoglobulins"/>
    <property type="match status" value="1"/>
</dbReference>
<feature type="signal peptide" evidence="3">
    <location>
        <begin position="1"/>
        <end position="22"/>
    </location>
</feature>
<sequence>MDLTWCLIFAVVSVLDTTAVTGQAFDLPSPENVTVNCDNFDTFVYWNYSKHQTDHHFQVKLMNDVSGVSVVFESRDHHANITGRLNNTKFQKYTIQILARNRTHTSDFSSAVHFTFHDILGKEGVILCKMDFPVVKLEYRYGVLALSFQNPIRLYENSPALKYLKTNTYPHLNDISLVYDVMDKDNNTTEFKCPYKTPVCQEELYISEKDGRHCVRLSGKIDHAVMRPADRCSEVKDTGLPLHSVVVIVSVLSTIAAAVVCVALACWKIIIKPNHKLPPSLNVNPNQKPERRESGSRTEAYDKFTHVTCDDAKLHSAEPILPKEPSETSEDPLLSDYASDICTENSSSACSRFAIGPGHVCHDEVGGARREYHDREDPYLARSKSETPDPDPDLDPDPSLIIVEMAPGETADGYTFRERLA</sequence>
<gene>
    <name evidence="5" type="ORF">ACEWY4_017636</name>
</gene>
<dbReference type="Proteomes" id="UP001591681">
    <property type="component" value="Unassembled WGS sequence"/>
</dbReference>
<name>A0ABD1JHR0_9TELE</name>
<feature type="transmembrane region" description="Helical" evidence="2">
    <location>
        <begin position="242"/>
        <end position="267"/>
    </location>
</feature>
<comment type="caution">
    <text evidence="5">The sequence shown here is derived from an EMBL/GenBank/DDBJ whole genome shotgun (WGS) entry which is preliminary data.</text>
</comment>
<feature type="region of interest" description="Disordered" evidence="1">
    <location>
        <begin position="372"/>
        <end position="399"/>
    </location>
</feature>
<feature type="domain" description="Fibronectin type-III" evidence="4">
    <location>
        <begin position="7"/>
        <end position="107"/>
    </location>
</feature>
<evidence type="ECO:0000256" key="2">
    <source>
        <dbReference type="SAM" id="Phobius"/>
    </source>
</evidence>
<dbReference type="AlphaFoldDB" id="A0ABD1JHR0"/>
<dbReference type="Pfam" id="PF01108">
    <property type="entry name" value="Tissue_fac"/>
    <property type="match status" value="1"/>
</dbReference>
<dbReference type="InterPro" id="IPR036116">
    <property type="entry name" value="FN3_sf"/>
</dbReference>
<organism evidence="5 6">
    <name type="scientific">Coilia grayii</name>
    <name type="common">Gray's grenadier anchovy</name>
    <dbReference type="NCBI Taxonomy" id="363190"/>
    <lineage>
        <taxon>Eukaryota</taxon>
        <taxon>Metazoa</taxon>
        <taxon>Chordata</taxon>
        <taxon>Craniata</taxon>
        <taxon>Vertebrata</taxon>
        <taxon>Euteleostomi</taxon>
        <taxon>Actinopterygii</taxon>
        <taxon>Neopterygii</taxon>
        <taxon>Teleostei</taxon>
        <taxon>Clupei</taxon>
        <taxon>Clupeiformes</taxon>
        <taxon>Clupeoidei</taxon>
        <taxon>Engraulidae</taxon>
        <taxon>Coilinae</taxon>
        <taxon>Coilia</taxon>
    </lineage>
</organism>
<feature type="chain" id="PRO_5044745893" description="Fibronectin type-III domain-containing protein" evidence="3">
    <location>
        <begin position="23"/>
        <end position="421"/>
    </location>
</feature>
<feature type="compositionally biased region" description="Basic and acidic residues" evidence="1">
    <location>
        <begin position="372"/>
        <end position="387"/>
    </location>
</feature>
<protein>
    <recommendedName>
        <fullName evidence="4">Fibronectin type-III domain-containing protein</fullName>
    </recommendedName>
</protein>
<keyword evidence="2" id="KW-0812">Transmembrane</keyword>
<feature type="region of interest" description="Disordered" evidence="1">
    <location>
        <begin position="278"/>
        <end position="299"/>
    </location>
</feature>
<dbReference type="SUPFAM" id="SSF49265">
    <property type="entry name" value="Fibronectin type III"/>
    <property type="match status" value="1"/>
</dbReference>
<evidence type="ECO:0000313" key="5">
    <source>
        <dbReference type="EMBL" id="KAL2086577.1"/>
    </source>
</evidence>
<evidence type="ECO:0000256" key="1">
    <source>
        <dbReference type="SAM" id="MobiDB-lite"/>
    </source>
</evidence>
<reference evidence="5 6" key="1">
    <citation type="submission" date="2024-09" db="EMBL/GenBank/DDBJ databases">
        <title>A chromosome-level genome assembly of Gray's grenadier anchovy, Coilia grayii.</title>
        <authorList>
            <person name="Fu Z."/>
        </authorList>
    </citation>
    <scope>NUCLEOTIDE SEQUENCE [LARGE SCALE GENOMIC DNA]</scope>
    <source>
        <strain evidence="5">G4</strain>
        <tissue evidence="5">Muscle</tissue>
    </source>
</reference>
<dbReference type="EMBL" id="JBHFQA010000015">
    <property type="protein sequence ID" value="KAL2086577.1"/>
    <property type="molecule type" value="Genomic_DNA"/>
</dbReference>